<dbReference type="InterPro" id="IPR050953">
    <property type="entry name" value="N4_N6_ade-DNA_methylase"/>
</dbReference>
<dbReference type="EMBL" id="DSUJ01000008">
    <property type="protein sequence ID" value="HFI90955.1"/>
    <property type="molecule type" value="Genomic_DNA"/>
</dbReference>
<evidence type="ECO:0000256" key="3">
    <source>
        <dbReference type="ARBA" id="ARBA00022679"/>
    </source>
</evidence>
<dbReference type="Gene3D" id="3.40.50.150">
    <property type="entry name" value="Vaccinia Virus protein VP39"/>
    <property type="match status" value="2"/>
</dbReference>
<comment type="caution">
    <text evidence="9">The sequence shown here is derived from an EMBL/GenBank/DDBJ whole genome shotgun (WGS) entry which is preliminary data.</text>
</comment>
<dbReference type="SUPFAM" id="SSF53335">
    <property type="entry name" value="S-adenosyl-L-methionine-dependent methyltransferases"/>
    <property type="match status" value="2"/>
</dbReference>
<dbReference type="GO" id="GO:0009307">
    <property type="term" value="P:DNA restriction-modification system"/>
    <property type="evidence" value="ECO:0007669"/>
    <property type="project" value="UniProtKB-KW"/>
</dbReference>
<organism evidence="9">
    <name type="scientific">Ignavibacterium album</name>
    <dbReference type="NCBI Taxonomy" id="591197"/>
    <lineage>
        <taxon>Bacteria</taxon>
        <taxon>Pseudomonadati</taxon>
        <taxon>Ignavibacteriota</taxon>
        <taxon>Ignavibacteria</taxon>
        <taxon>Ignavibacteriales</taxon>
        <taxon>Ignavibacteriaceae</taxon>
        <taxon>Ignavibacterium</taxon>
    </lineage>
</organism>
<feature type="domain" description="Transposase IS200-like" evidence="8">
    <location>
        <begin position="527"/>
        <end position="693"/>
    </location>
</feature>
<dbReference type="InterPro" id="IPR029063">
    <property type="entry name" value="SAM-dependent_MTases_sf"/>
</dbReference>
<keyword evidence="5" id="KW-0680">Restriction system</keyword>
<evidence type="ECO:0000256" key="1">
    <source>
        <dbReference type="ARBA" id="ARBA00011900"/>
    </source>
</evidence>
<dbReference type="SUPFAM" id="SSF143422">
    <property type="entry name" value="Transposase IS200-like"/>
    <property type="match status" value="1"/>
</dbReference>
<dbReference type="Pfam" id="PF07669">
    <property type="entry name" value="Eco57I"/>
    <property type="match status" value="1"/>
</dbReference>
<dbReference type="GO" id="GO:0009007">
    <property type="term" value="F:site-specific DNA-methyltransferase (adenine-specific) activity"/>
    <property type="evidence" value="ECO:0007669"/>
    <property type="project" value="UniProtKB-EC"/>
</dbReference>
<dbReference type="InterPro" id="IPR002052">
    <property type="entry name" value="DNA_methylase_N6_adenine_CS"/>
</dbReference>
<dbReference type="SMART" id="SM01321">
    <property type="entry name" value="Y1_Tnp"/>
    <property type="match status" value="1"/>
</dbReference>
<comment type="catalytic activity">
    <reaction evidence="7">
        <text>a 2'-deoxyadenosine in DNA + S-adenosyl-L-methionine = an N(6)-methyl-2'-deoxyadenosine in DNA + S-adenosyl-L-homocysteine + H(+)</text>
        <dbReference type="Rhea" id="RHEA:15197"/>
        <dbReference type="Rhea" id="RHEA-COMP:12418"/>
        <dbReference type="Rhea" id="RHEA-COMP:12419"/>
        <dbReference type="ChEBI" id="CHEBI:15378"/>
        <dbReference type="ChEBI" id="CHEBI:57856"/>
        <dbReference type="ChEBI" id="CHEBI:59789"/>
        <dbReference type="ChEBI" id="CHEBI:90615"/>
        <dbReference type="ChEBI" id="CHEBI:90616"/>
        <dbReference type="EC" id="2.1.1.72"/>
    </reaction>
</comment>
<evidence type="ECO:0000256" key="2">
    <source>
        <dbReference type="ARBA" id="ARBA00022603"/>
    </source>
</evidence>
<dbReference type="InterPro" id="IPR011639">
    <property type="entry name" value="MethylTrfase_TaqI-like_dom"/>
</dbReference>
<dbReference type="InterPro" id="IPR036515">
    <property type="entry name" value="Transposase_17_sf"/>
</dbReference>
<gene>
    <name evidence="9" type="ORF">ENS31_05400</name>
</gene>
<dbReference type="GO" id="GO:0032259">
    <property type="term" value="P:methylation"/>
    <property type="evidence" value="ECO:0007669"/>
    <property type="project" value="UniProtKB-KW"/>
</dbReference>
<reference evidence="9" key="1">
    <citation type="journal article" date="2020" name="mSystems">
        <title>Genome- and Community-Level Interaction Insights into Carbon Utilization and Element Cycling Functions of Hydrothermarchaeota in Hydrothermal Sediment.</title>
        <authorList>
            <person name="Zhou Z."/>
            <person name="Liu Y."/>
            <person name="Xu W."/>
            <person name="Pan J."/>
            <person name="Luo Z.H."/>
            <person name="Li M."/>
        </authorList>
    </citation>
    <scope>NUCLEOTIDE SEQUENCE [LARGE SCALE GENOMIC DNA]</scope>
    <source>
        <strain evidence="9">SpSt-479</strain>
    </source>
</reference>
<dbReference type="Gene3D" id="3.30.70.1290">
    <property type="entry name" value="Transposase IS200-like"/>
    <property type="match status" value="1"/>
</dbReference>
<evidence type="ECO:0000256" key="6">
    <source>
        <dbReference type="ARBA" id="ARBA00023125"/>
    </source>
</evidence>
<proteinExistence type="predicted"/>
<dbReference type="PROSITE" id="PS00092">
    <property type="entry name" value="N6_MTASE"/>
    <property type="match status" value="1"/>
</dbReference>
<dbReference type="Pfam" id="PF12950">
    <property type="entry name" value="TaqI_C"/>
    <property type="match status" value="1"/>
</dbReference>
<keyword evidence="2" id="KW-0489">Methyltransferase</keyword>
<dbReference type="PANTHER" id="PTHR33841:SF1">
    <property type="entry name" value="DNA METHYLTRANSFERASE A"/>
    <property type="match status" value="1"/>
</dbReference>
<dbReference type="Pfam" id="PF01797">
    <property type="entry name" value="Y1_Tnp"/>
    <property type="match status" value="1"/>
</dbReference>
<dbReference type="GO" id="GO:0006313">
    <property type="term" value="P:DNA transposition"/>
    <property type="evidence" value="ECO:0007669"/>
    <property type="project" value="InterPro"/>
</dbReference>
<keyword evidence="6" id="KW-0238">DNA-binding</keyword>
<accession>A0A7V2ZJ99</accession>
<name>A0A7V2ZJ99_9BACT</name>
<dbReference type="GO" id="GO:0003677">
    <property type="term" value="F:DNA binding"/>
    <property type="evidence" value="ECO:0007669"/>
    <property type="project" value="UniProtKB-KW"/>
</dbReference>
<dbReference type="InterPro" id="IPR025931">
    <property type="entry name" value="TaqI_C"/>
</dbReference>
<sequence>MALATLKKGILMETKGIIENLIHQFNNENLISLLRAKTRTFRLIEEKLTQLNDEQFSESSLFGEFKVNNDLMVVVTARVNKPLSERSGKKAQYTLGKKFLKDSQRYIAGFFIFYDDKGDFRFSLIYDIPLSTGKRDWSNFRRYTYFVSKDQTNKTFIKQFTEADFSSLDKIIDAFSVEKVTKQFYQEIANWYFWAMDKVEYPDDEEKDREKRNAKNLIRLITRIIFIWFMKEKELVPSTLFDKSFIDKIINYKDKTGSTYYKAILQNLFFATLNTKMKRDDKESRIFVEEAEKKGYLSDAHLQQGYYRYNRFIKDKNLFIEQFENVPFLNGGLFECLDKKIDGKEIRIDCFSDNPKNETKLKVPDEIFFLEKEIDVYLSKYLDKGKSKKVTGLLTILKRYNFTIDENTPVDQDVALDPELLGKVFENLLAAYVPETSETARKATGSYYTPREIVEYMVTESLIEYISSIIVPDSEESKRIIPDSEDSTIIHPNSEENNSEDTYPFYNPYKEVDLFYGKKGKLPHMHQGSVWYFVTFRLADSLPKEIVDQLEQERIKWLEKHKNNKDNLTREELKEYYRLFSERVEEWLAAGYGSCILREERVANILAQTLLHFNGVKYELDDWVIMPNHVHLLVKPKEGYSLSEVMHSIKSYSANKINELHNKKGDVWLHESYDHIVRNEDAFYAIKKYIRENPVKAKIELPKVCCSWKHSLRSQEASSTILRSREASATFRIREALAALFDYSNDENPFDEQTTLKLIEIIENIKILDPACGSGAFPMGVLHKLVLALHKLDPDNKIWKKKILERVPPEIKEETEKSFENKSVDYIRKLGLIENCIYGVDIQEIAIQISKLRFFISLLVEQNIDDTKPNRDIRALPNLETKFVAANTLIGLNRPAQMNLTAGDIETLEKELFKVREEIFYTNSRKEKYELQRKEKHLREKLKTALEQNGFPNDIAEKITSWDPFDQNTHSDWFDPEWMFGIKVTESSGFGKNINSGFDIVIGNPPYIQLQKSLSDKSKLKYADLYKDQNYKTFERTGDIYCLFYEKGIQLLKTNGLLCYITSNKWMRAGYGEKLREFFSKYNPKLLIDLGPGIFENATVDTNILLIQKTKNKNQLRAVTLQKNNSVNIDHQLKQNGVILEKLTKDAWFIGSNAEQQLKEKIERIGKPLKDWDVNIYYGIKTGLNQAFIITTEKRNEILANCSVAESSRFAGLTERERTEAIIKPILRGRDIKRYHYEWAGLWVIVIPAGWIKKVTQSSLIEEKAEKEVIKLLPSLMNHLLPYKVKAQKRDDQGDYWWELRQCAYYSEFEKEKVVWSDIATEPTFTLLKSGVFFNNTVYMITSKTTKYMTGLLNSKITRWIFPKIASDLGESGSRYFKIFVEKIPLPPITPENQQIVSQIEALVDKILAAKKENLQSDTKSLEDQIDIMVYKLYNLTYEEVKLVDTNIEQIINNKEYNKFEIK</sequence>
<protein>
    <recommendedName>
        <fullName evidence="1">site-specific DNA-methyltransferase (adenine-specific)</fullName>
        <ecNumber evidence="1">2.1.1.72</ecNumber>
    </recommendedName>
</protein>
<evidence type="ECO:0000313" key="9">
    <source>
        <dbReference type="EMBL" id="HFI90955.1"/>
    </source>
</evidence>
<dbReference type="EC" id="2.1.1.72" evidence="1"/>
<evidence type="ECO:0000259" key="8">
    <source>
        <dbReference type="SMART" id="SM01321"/>
    </source>
</evidence>
<evidence type="ECO:0000256" key="5">
    <source>
        <dbReference type="ARBA" id="ARBA00022747"/>
    </source>
</evidence>
<dbReference type="PANTHER" id="PTHR33841">
    <property type="entry name" value="DNA METHYLTRANSFERASE YEEA-RELATED"/>
    <property type="match status" value="1"/>
</dbReference>
<keyword evidence="3" id="KW-0808">Transferase</keyword>
<evidence type="ECO:0000256" key="4">
    <source>
        <dbReference type="ARBA" id="ARBA00022691"/>
    </source>
</evidence>
<dbReference type="GO" id="GO:0004803">
    <property type="term" value="F:transposase activity"/>
    <property type="evidence" value="ECO:0007669"/>
    <property type="project" value="InterPro"/>
</dbReference>
<evidence type="ECO:0000256" key="7">
    <source>
        <dbReference type="ARBA" id="ARBA00047942"/>
    </source>
</evidence>
<keyword evidence="4" id="KW-0949">S-adenosyl-L-methionine</keyword>
<dbReference type="InterPro" id="IPR002686">
    <property type="entry name" value="Transposase_17"/>
</dbReference>